<accession>A0ABQ9FQ66</accession>
<evidence type="ECO:0000313" key="3">
    <source>
        <dbReference type="Proteomes" id="UP001217089"/>
    </source>
</evidence>
<dbReference type="InterPro" id="IPR012338">
    <property type="entry name" value="Beta-lactam/transpept-like"/>
</dbReference>
<dbReference type="InterPro" id="IPR001466">
    <property type="entry name" value="Beta-lactam-related"/>
</dbReference>
<comment type="caution">
    <text evidence="2">The sequence shown here is derived from an EMBL/GenBank/DDBJ whole genome shotgun (WGS) entry which is preliminary data.</text>
</comment>
<evidence type="ECO:0000259" key="1">
    <source>
        <dbReference type="Pfam" id="PF00144"/>
    </source>
</evidence>
<feature type="domain" description="Beta-lactamase-related" evidence="1">
    <location>
        <begin position="42"/>
        <end position="397"/>
    </location>
</feature>
<protein>
    <recommendedName>
        <fullName evidence="1">Beta-lactamase-related domain-containing protein</fullName>
    </recommendedName>
</protein>
<dbReference type="Proteomes" id="UP001217089">
    <property type="component" value="Unassembled WGS sequence"/>
</dbReference>
<dbReference type="PANTHER" id="PTHR43319">
    <property type="entry name" value="BETA-LACTAMASE-RELATED"/>
    <property type="match status" value="1"/>
</dbReference>
<dbReference type="Gene3D" id="3.40.710.10">
    <property type="entry name" value="DD-peptidase/beta-lactamase superfamily"/>
    <property type="match status" value="1"/>
</dbReference>
<gene>
    <name evidence="2" type="ORF">KUTeg_004491</name>
</gene>
<reference evidence="2 3" key="1">
    <citation type="submission" date="2022-12" db="EMBL/GenBank/DDBJ databases">
        <title>Chromosome-level genome of Tegillarca granosa.</title>
        <authorList>
            <person name="Kim J."/>
        </authorList>
    </citation>
    <scope>NUCLEOTIDE SEQUENCE [LARGE SCALE GENOMIC DNA]</scope>
    <source>
        <strain evidence="2">Teg-2019</strain>
        <tissue evidence="2">Adductor muscle</tissue>
    </source>
</reference>
<name>A0ABQ9FQ66_TEGGR</name>
<dbReference type="EMBL" id="JARBDR010000214">
    <property type="protein sequence ID" value="KAJ8319400.1"/>
    <property type="molecule type" value="Genomic_DNA"/>
</dbReference>
<sequence>MGIRYSSRIKVVKHPVMSRHKRPPHVVGYVKPGFELVKEVFRSNLDEGLDKGGNFAAYYKGELVVNIWGGYSDVKARRLWNKDTYSCFYSTTKSPCAVVIAHLVDRGLIKYSDKVSKYWPEFAAEGKGEVTLEQLVSNQGGVAAIDEPFTLSLLRDDPEKLSRILANQKPLWKPGTNHGYHPITFALYLDQVVRHVDPKHRSLSQYFHDEISIPFGIEFYIGLPKPLHYKSARITMMKDFDQEDYLQNFKGDINILQKTGNNPSDFRTVRRMNDPDIKELPVGSICGFGTAESMAKFHGILACGGTNNGQRLLSEENIKKFEKIMVGGFDLTFSMDCMWSLGPMVFPVVEGNKPPTYLFGHGGYGGQMALADTKYKVGLAYTTSHLDPTSRAVADADIRWPSLYDALYKCIHKIENVTDKRKTFYLYTDFKDYLTTSKL</sequence>
<dbReference type="Pfam" id="PF00144">
    <property type="entry name" value="Beta-lactamase"/>
    <property type="match status" value="1"/>
</dbReference>
<keyword evidence="3" id="KW-1185">Reference proteome</keyword>
<evidence type="ECO:0000313" key="2">
    <source>
        <dbReference type="EMBL" id="KAJ8319400.1"/>
    </source>
</evidence>
<dbReference type="PANTHER" id="PTHR43319:SF3">
    <property type="entry name" value="BETA-LACTAMASE-RELATED DOMAIN-CONTAINING PROTEIN"/>
    <property type="match status" value="1"/>
</dbReference>
<dbReference type="InterPro" id="IPR052907">
    <property type="entry name" value="Beta-lactamase/esterase"/>
</dbReference>
<dbReference type="SUPFAM" id="SSF56601">
    <property type="entry name" value="beta-lactamase/transpeptidase-like"/>
    <property type="match status" value="1"/>
</dbReference>
<proteinExistence type="predicted"/>
<organism evidence="2 3">
    <name type="scientific">Tegillarca granosa</name>
    <name type="common">Malaysian cockle</name>
    <name type="synonym">Anadara granosa</name>
    <dbReference type="NCBI Taxonomy" id="220873"/>
    <lineage>
        <taxon>Eukaryota</taxon>
        <taxon>Metazoa</taxon>
        <taxon>Spiralia</taxon>
        <taxon>Lophotrochozoa</taxon>
        <taxon>Mollusca</taxon>
        <taxon>Bivalvia</taxon>
        <taxon>Autobranchia</taxon>
        <taxon>Pteriomorphia</taxon>
        <taxon>Arcoida</taxon>
        <taxon>Arcoidea</taxon>
        <taxon>Arcidae</taxon>
        <taxon>Tegillarca</taxon>
    </lineage>
</organism>